<evidence type="ECO:0000256" key="8">
    <source>
        <dbReference type="ARBA" id="ARBA00023306"/>
    </source>
</evidence>
<evidence type="ECO:0000259" key="11">
    <source>
        <dbReference type="PROSITE" id="PS51900"/>
    </source>
</evidence>
<keyword evidence="6 9" id="KW-0238">DNA-binding</keyword>
<dbReference type="InterPro" id="IPR004107">
    <property type="entry name" value="Integrase_SAM-like_N"/>
</dbReference>
<dbReference type="InterPro" id="IPR050090">
    <property type="entry name" value="Tyrosine_recombinase_XerCD"/>
</dbReference>
<dbReference type="GO" id="GO:0003677">
    <property type="term" value="F:DNA binding"/>
    <property type="evidence" value="ECO:0007669"/>
    <property type="project" value="UniProtKB-UniRule"/>
</dbReference>
<evidence type="ECO:0000256" key="7">
    <source>
        <dbReference type="ARBA" id="ARBA00023172"/>
    </source>
</evidence>
<dbReference type="Gene3D" id="1.10.150.130">
    <property type="match status" value="1"/>
</dbReference>
<evidence type="ECO:0000256" key="9">
    <source>
        <dbReference type="PROSITE-ProRule" id="PRU01248"/>
    </source>
</evidence>
<evidence type="ECO:0000259" key="10">
    <source>
        <dbReference type="PROSITE" id="PS51898"/>
    </source>
</evidence>
<keyword evidence="4" id="KW-0159">Chromosome partition</keyword>
<dbReference type="GO" id="GO:0015074">
    <property type="term" value="P:DNA integration"/>
    <property type="evidence" value="ECO:0007669"/>
    <property type="project" value="UniProtKB-KW"/>
</dbReference>
<comment type="caution">
    <text evidence="12">The sequence shown here is derived from an EMBL/GenBank/DDBJ whole genome shotgun (WGS) entry which is preliminary data.</text>
</comment>
<dbReference type="InterPro" id="IPR044068">
    <property type="entry name" value="CB"/>
</dbReference>
<organism evidence="12 13">
    <name type="scientific">Profundicola chukchiensis</name>
    <dbReference type="NCBI Taxonomy" id="2961959"/>
    <lineage>
        <taxon>Bacteria</taxon>
        <taxon>Pseudomonadati</taxon>
        <taxon>Bacteroidota</taxon>
        <taxon>Flavobacteriia</taxon>
        <taxon>Flavobacteriales</taxon>
        <taxon>Weeksellaceae</taxon>
        <taxon>Profundicola</taxon>
    </lineage>
</organism>
<dbReference type="InterPro" id="IPR011010">
    <property type="entry name" value="DNA_brk_join_enz"/>
</dbReference>
<keyword evidence="8" id="KW-0131">Cell cycle</keyword>
<feature type="domain" description="Tyr recombinase" evidence="10">
    <location>
        <begin position="101"/>
        <end position="283"/>
    </location>
</feature>
<dbReference type="InterPro" id="IPR013762">
    <property type="entry name" value="Integrase-like_cat_sf"/>
</dbReference>
<dbReference type="RefSeq" id="WP_304421208.1">
    <property type="nucleotide sequence ID" value="NZ_JANCMU010000008.1"/>
</dbReference>
<dbReference type="Proteomes" id="UP001152599">
    <property type="component" value="Unassembled WGS sequence"/>
</dbReference>
<dbReference type="InterPro" id="IPR010998">
    <property type="entry name" value="Integrase_recombinase_N"/>
</dbReference>
<dbReference type="Pfam" id="PF02899">
    <property type="entry name" value="Phage_int_SAM_1"/>
    <property type="match status" value="1"/>
</dbReference>
<dbReference type="GO" id="GO:0051301">
    <property type="term" value="P:cell division"/>
    <property type="evidence" value="ECO:0007669"/>
    <property type="project" value="UniProtKB-KW"/>
</dbReference>
<feature type="domain" description="Core-binding (CB)" evidence="11">
    <location>
        <begin position="1"/>
        <end position="80"/>
    </location>
</feature>
<evidence type="ECO:0000313" key="12">
    <source>
        <dbReference type="EMBL" id="MDG4946904.1"/>
    </source>
</evidence>
<keyword evidence="3" id="KW-0132">Cell division</keyword>
<dbReference type="PANTHER" id="PTHR30349">
    <property type="entry name" value="PHAGE INTEGRASE-RELATED"/>
    <property type="match status" value="1"/>
</dbReference>
<proteinExistence type="predicted"/>
<dbReference type="AlphaFoldDB" id="A0A9X4RXQ4"/>
<dbReference type="GO" id="GO:0005737">
    <property type="term" value="C:cytoplasm"/>
    <property type="evidence" value="ECO:0007669"/>
    <property type="project" value="UniProtKB-SubCell"/>
</dbReference>
<gene>
    <name evidence="12" type="ORF">NMK71_10790</name>
</gene>
<dbReference type="PROSITE" id="PS51900">
    <property type="entry name" value="CB"/>
    <property type="match status" value="1"/>
</dbReference>
<keyword evidence="7" id="KW-0233">DNA recombination</keyword>
<accession>A0A9X4RXQ4</accession>
<dbReference type="PANTHER" id="PTHR30349:SF77">
    <property type="entry name" value="TYROSINE RECOMBINASE XERC"/>
    <property type="match status" value="1"/>
</dbReference>
<evidence type="ECO:0000256" key="5">
    <source>
        <dbReference type="ARBA" id="ARBA00022908"/>
    </source>
</evidence>
<name>A0A9X4RXQ4_9FLAO</name>
<keyword evidence="13" id="KW-1185">Reference proteome</keyword>
<evidence type="ECO:0000313" key="13">
    <source>
        <dbReference type="Proteomes" id="UP001152599"/>
    </source>
</evidence>
<sequence>MSISKFIDYLSLELQYSPHTVLAYQKDVQDFGAFIAPIDLVDANKKDVKAYLAHLVEQKLQERSINRKLSSLRTYYKFLLIVEQISHMPTEGIKSLKFNSKVQIPYSSSEIDNLLNGELFADDFEGQRDKLILEMLYHTGMRRSELISLQVSSISFDKKEIKVIGKGNKDRLIPVNDKLLYEVKVYLEKAEEEMVDLSESLFVTNNGKRLYPELVYSITKSYLSLVTQKNKKSPHMMRHSFATQLLHNGAELNAVKEILGHSSLASTQEYTHNDIQQLKKVFNQAHPRESK</sequence>
<evidence type="ECO:0000256" key="2">
    <source>
        <dbReference type="ARBA" id="ARBA00022490"/>
    </source>
</evidence>
<dbReference type="InterPro" id="IPR002104">
    <property type="entry name" value="Integrase_catalytic"/>
</dbReference>
<evidence type="ECO:0000256" key="3">
    <source>
        <dbReference type="ARBA" id="ARBA00022618"/>
    </source>
</evidence>
<dbReference type="SUPFAM" id="SSF56349">
    <property type="entry name" value="DNA breaking-rejoining enzymes"/>
    <property type="match status" value="1"/>
</dbReference>
<dbReference type="GO" id="GO:0007059">
    <property type="term" value="P:chromosome segregation"/>
    <property type="evidence" value="ECO:0007669"/>
    <property type="project" value="UniProtKB-KW"/>
</dbReference>
<protein>
    <submittedName>
        <fullName evidence="12">Tyrosine-type recombinase/integrase</fullName>
    </submittedName>
</protein>
<dbReference type="Gene3D" id="1.10.443.10">
    <property type="entry name" value="Intergrase catalytic core"/>
    <property type="match status" value="1"/>
</dbReference>
<comment type="subcellular location">
    <subcellularLocation>
        <location evidence="1">Cytoplasm</location>
    </subcellularLocation>
</comment>
<keyword evidence="2" id="KW-0963">Cytoplasm</keyword>
<dbReference type="PROSITE" id="PS51898">
    <property type="entry name" value="TYR_RECOMBINASE"/>
    <property type="match status" value="1"/>
</dbReference>
<dbReference type="GO" id="GO:0006310">
    <property type="term" value="P:DNA recombination"/>
    <property type="evidence" value="ECO:0007669"/>
    <property type="project" value="UniProtKB-KW"/>
</dbReference>
<evidence type="ECO:0000256" key="4">
    <source>
        <dbReference type="ARBA" id="ARBA00022829"/>
    </source>
</evidence>
<dbReference type="Pfam" id="PF00589">
    <property type="entry name" value="Phage_integrase"/>
    <property type="match status" value="1"/>
</dbReference>
<evidence type="ECO:0000256" key="1">
    <source>
        <dbReference type="ARBA" id="ARBA00004496"/>
    </source>
</evidence>
<reference evidence="12" key="1">
    <citation type="submission" date="2022-07" db="EMBL/GenBank/DDBJ databases">
        <title>Description and genome-wide analysis of Profundicola chukchiensis gen. nov., sp. nov., marine bacteria isolated from bottom sediments of the Chukchi Sea.</title>
        <authorList>
            <person name="Romanenko L."/>
            <person name="Otstavnykh N."/>
            <person name="Kurilenko V."/>
            <person name="Eremeev V."/>
            <person name="Velansky P."/>
            <person name="Mikhailov V."/>
            <person name="Isaeva M."/>
        </authorList>
    </citation>
    <scope>NUCLEOTIDE SEQUENCE</scope>
    <source>
        <strain evidence="12">KMM 9713</strain>
    </source>
</reference>
<dbReference type="EMBL" id="JANCMU010000008">
    <property type="protein sequence ID" value="MDG4946904.1"/>
    <property type="molecule type" value="Genomic_DNA"/>
</dbReference>
<evidence type="ECO:0000256" key="6">
    <source>
        <dbReference type="ARBA" id="ARBA00023125"/>
    </source>
</evidence>
<keyword evidence="5" id="KW-0229">DNA integration</keyword>